<feature type="transmembrane region" description="Helical" evidence="7">
    <location>
        <begin position="31"/>
        <end position="52"/>
    </location>
</feature>
<keyword evidence="4 7" id="KW-0812">Transmembrane</keyword>
<keyword evidence="6 7" id="KW-0472">Membrane</keyword>
<feature type="domain" description="Major facilitator superfamily (MFS) profile" evidence="9">
    <location>
        <begin position="1"/>
        <end position="427"/>
    </location>
</feature>
<dbReference type="PROSITE" id="PS50850">
    <property type="entry name" value="MFS"/>
    <property type="match status" value="1"/>
</dbReference>
<feature type="transmembrane region" description="Helical" evidence="7">
    <location>
        <begin position="90"/>
        <end position="111"/>
    </location>
</feature>
<evidence type="ECO:0000313" key="10">
    <source>
        <dbReference type="EMBL" id="RKP08346.1"/>
    </source>
</evidence>
<evidence type="ECO:0000256" key="1">
    <source>
        <dbReference type="ARBA" id="ARBA00004127"/>
    </source>
</evidence>
<feature type="transmembrane region" description="Helical" evidence="7">
    <location>
        <begin position="188"/>
        <end position="207"/>
    </location>
</feature>
<dbReference type="STRING" id="78915.A0A4P9XQM9"/>
<dbReference type="PANTHER" id="PTHR23501">
    <property type="entry name" value="MAJOR FACILITATOR SUPERFAMILY"/>
    <property type="match status" value="1"/>
</dbReference>
<proteinExistence type="inferred from homology"/>
<feature type="transmembrane region" description="Helical" evidence="7">
    <location>
        <begin position="260"/>
        <end position="280"/>
    </location>
</feature>
<feature type="transmembrane region" description="Helical" evidence="7">
    <location>
        <begin position="358"/>
        <end position="377"/>
    </location>
</feature>
<dbReference type="SUPFAM" id="SSF103473">
    <property type="entry name" value="MFS general substrate transporter"/>
    <property type="match status" value="1"/>
</dbReference>
<dbReference type="InterPro" id="IPR020846">
    <property type="entry name" value="MFS_dom"/>
</dbReference>
<feature type="transmembrane region" description="Helical" evidence="7">
    <location>
        <begin position="153"/>
        <end position="176"/>
    </location>
</feature>
<evidence type="ECO:0000256" key="6">
    <source>
        <dbReference type="ARBA" id="ARBA00023136"/>
    </source>
</evidence>
<dbReference type="Gene3D" id="1.20.1720.10">
    <property type="entry name" value="Multidrug resistance protein D"/>
    <property type="match status" value="1"/>
</dbReference>
<evidence type="ECO:0000256" key="5">
    <source>
        <dbReference type="ARBA" id="ARBA00022989"/>
    </source>
</evidence>
<dbReference type="GO" id="GO:0012505">
    <property type="term" value="C:endomembrane system"/>
    <property type="evidence" value="ECO:0007669"/>
    <property type="project" value="UniProtKB-SubCell"/>
</dbReference>
<evidence type="ECO:0000313" key="11">
    <source>
        <dbReference type="Proteomes" id="UP000271241"/>
    </source>
</evidence>
<dbReference type="Gene3D" id="1.20.1250.20">
    <property type="entry name" value="MFS general substrate transporter like domains"/>
    <property type="match status" value="1"/>
</dbReference>
<keyword evidence="5 7" id="KW-1133">Transmembrane helix</keyword>
<dbReference type="AlphaFoldDB" id="A0A4P9XQM9"/>
<keyword evidence="8" id="KW-0732">Signal</keyword>
<dbReference type="PANTHER" id="PTHR23501:SF191">
    <property type="entry name" value="VACUOLAR BASIC AMINO ACID TRANSPORTER 4"/>
    <property type="match status" value="1"/>
</dbReference>
<dbReference type="CDD" id="cd17502">
    <property type="entry name" value="MFS_Azr1_MDR_like"/>
    <property type="match status" value="1"/>
</dbReference>
<feature type="chain" id="PRO_5020862878" evidence="8">
    <location>
        <begin position="22"/>
        <end position="427"/>
    </location>
</feature>
<evidence type="ECO:0000256" key="4">
    <source>
        <dbReference type="ARBA" id="ARBA00022692"/>
    </source>
</evidence>
<dbReference type="InterPro" id="IPR011701">
    <property type="entry name" value="MFS"/>
</dbReference>
<comment type="similarity">
    <text evidence="2">Belongs to the major facilitator superfamily.</text>
</comment>
<evidence type="ECO:0000256" key="7">
    <source>
        <dbReference type="SAM" id="Phobius"/>
    </source>
</evidence>
<dbReference type="Proteomes" id="UP000271241">
    <property type="component" value="Unassembled WGS sequence"/>
</dbReference>
<accession>A0A4P9XQM9</accession>
<gene>
    <name evidence="10" type="ORF">THASP1DRAFT_15789</name>
</gene>
<organism evidence="10 11">
    <name type="scientific">Thamnocephalis sphaerospora</name>
    <dbReference type="NCBI Taxonomy" id="78915"/>
    <lineage>
        <taxon>Eukaryota</taxon>
        <taxon>Fungi</taxon>
        <taxon>Fungi incertae sedis</taxon>
        <taxon>Zoopagomycota</taxon>
        <taxon>Zoopagomycotina</taxon>
        <taxon>Zoopagomycetes</taxon>
        <taxon>Zoopagales</taxon>
        <taxon>Sigmoideomycetaceae</taxon>
        <taxon>Thamnocephalis</taxon>
    </lineage>
</organism>
<feature type="transmembrane region" description="Helical" evidence="7">
    <location>
        <begin position="123"/>
        <end position="141"/>
    </location>
</feature>
<evidence type="ECO:0000256" key="3">
    <source>
        <dbReference type="ARBA" id="ARBA00022448"/>
    </source>
</evidence>
<feature type="transmembrane region" description="Helical" evidence="7">
    <location>
        <begin position="300"/>
        <end position="320"/>
    </location>
</feature>
<feature type="transmembrane region" description="Helical" evidence="7">
    <location>
        <begin position="219"/>
        <end position="239"/>
    </location>
</feature>
<dbReference type="InterPro" id="IPR036259">
    <property type="entry name" value="MFS_trans_sf"/>
</dbReference>
<evidence type="ECO:0000256" key="2">
    <source>
        <dbReference type="ARBA" id="ARBA00008335"/>
    </source>
</evidence>
<feature type="signal peptide" evidence="8">
    <location>
        <begin position="1"/>
        <end position="21"/>
    </location>
</feature>
<reference evidence="11" key="1">
    <citation type="journal article" date="2018" name="Nat. Microbiol.">
        <title>Leveraging single-cell genomics to expand the fungal tree of life.</title>
        <authorList>
            <person name="Ahrendt S.R."/>
            <person name="Quandt C.A."/>
            <person name="Ciobanu D."/>
            <person name="Clum A."/>
            <person name="Salamov A."/>
            <person name="Andreopoulos B."/>
            <person name="Cheng J.F."/>
            <person name="Woyke T."/>
            <person name="Pelin A."/>
            <person name="Henrissat B."/>
            <person name="Reynolds N.K."/>
            <person name="Benny G.L."/>
            <person name="Smith M.E."/>
            <person name="James T.Y."/>
            <person name="Grigoriev I.V."/>
        </authorList>
    </citation>
    <scope>NUCLEOTIDE SEQUENCE [LARGE SCALE GENOMIC DNA]</scope>
    <source>
        <strain evidence="11">RSA 1356</strain>
    </source>
</reference>
<protein>
    <submittedName>
        <fullName evidence="10">Major facilitator superfamily domain-containing protein</fullName>
    </submittedName>
</protein>
<dbReference type="OrthoDB" id="10021397at2759"/>
<feature type="transmembrane region" description="Helical" evidence="7">
    <location>
        <begin position="64"/>
        <end position="84"/>
    </location>
</feature>
<feature type="transmembrane region" description="Helical" evidence="7">
    <location>
        <begin position="327"/>
        <end position="346"/>
    </location>
</feature>
<sequence length="427" mass="45484">MARCGFAVLMATLNMTIVSTALPAISHQFNALSEAAWVGTAYMLTNTAFQPLYGRLSDVFGRKWAMFCAQIIFMGGSLGCGLSNSMTMLILFRALMGLGGGGLVSLVYLVISDVVAPYNRGKYQSVISAVFALASVIGPLLGGALTDNLSWRWAFYINLPVGAITIATIGLALRLPPIPGSISKKLRQIDFIGAILVLASTVCLLLPTSWGGKTYPWNSAVVISLYCVAVAVLGLTVYWEGWRAHNPLTPGRMFKRMGTVAAFVCGFFFSWGFFAIVYYLPLFYQLTRGDTATTAGLQLMPLVIPVALMSIVAGTATSYLPAWSYRVFLSCGLALATAGFGLMMLFKLETNHALEIGVAVLTGFGLGFAMQLVILVAQYTSEAKDIATATTLTTFFRTIGGAFGVAVTGTIFNNSLAEALVASLPVS</sequence>
<dbReference type="FunFam" id="1.20.1720.10:FF:000013">
    <property type="entry name" value="Related to multidrug resistance proteins"/>
    <property type="match status" value="1"/>
</dbReference>
<keyword evidence="11" id="KW-1185">Reference proteome</keyword>
<dbReference type="Pfam" id="PF07690">
    <property type="entry name" value="MFS_1"/>
    <property type="match status" value="1"/>
</dbReference>
<dbReference type="GO" id="GO:0005886">
    <property type="term" value="C:plasma membrane"/>
    <property type="evidence" value="ECO:0007669"/>
    <property type="project" value="TreeGrafter"/>
</dbReference>
<evidence type="ECO:0000256" key="8">
    <source>
        <dbReference type="SAM" id="SignalP"/>
    </source>
</evidence>
<comment type="subcellular location">
    <subcellularLocation>
        <location evidence="1">Endomembrane system</location>
        <topology evidence="1">Multi-pass membrane protein</topology>
    </subcellularLocation>
</comment>
<dbReference type="GO" id="GO:0022857">
    <property type="term" value="F:transmembrane transporter activity"/>
    <property type="evidence" value="ECO:0007669"/>
    <property type="project" value="InterPro"/>
</dbReference>
<keyword evidence="3" id="KW-0813">Transport</keyword>
<name>A0A4P9XQM9_9FUNG</name>
<evidence type="ECO:0000259" key="9">
    <source>
        <dbReference type="PROSITE" id="PS50850"/>
    </source>
</evidence>
<dbReference type="EMBL" id="KZ992611">
    <property type="protein sequence ID" value="RKP08346.1"/>
    <property type="molecule type" value="Genomic_DNA"/>
</dbReference>